<dbReference type="EMBL" id="JAJSOF020000017">
    <property type="protein sequence ID" value="KAJ4439903.1"/>
    <property type="molecule type" value="Genomic_DNA"/>
</dbReference>
<sequence length="128" mass="15110">MRIERNSKSVRCLSRQLQIPKSTVFKVLKFTLKKRAYHLQVLHQLHEEDLAERMAMCIDLLDSVETDGLMSHVLFSDEATFHVSGQVNRHYCRIWADKPPMDFIEHVRDSPKTNVWLGITQTKIYRQK</sequence>
<evidence type="ECO:0008006" key="3">
    <source>
        <dbReference type="Google" id="ProtNLM"/>
    </source>
</evidence>
<reference evidence="1 2" key="1">
    <citation type="journal article" date="2022" name="Allergy">
        <title>Genome assembly and annotation of Periplaneta americana reveal a comprehensive cockroach allergen profile.</title>
        <authorList>
            <person name="Wang L."/>
            <person name="Xiong Q."/>
            <person name="Saelim N."/>
            <person name="Wang L."/>
            <person name="Nong W."/>
            <person name="Wan A.T."/>
            <person name="Shi M."/>
            <person name="Liu X."/>
            <person name="Cao Q."/>
            <person name="Hui J.H.L."/>
            <person name="Sookrung N."/>
            <person name="Leung T.F."/>
            <person name="Tungtrongchitr A."/>
            <person name="Tsui S.K.W."/>
        </authorList>
    </citation>
    <scope>NUCLEOTIDE SEQUENCE [LARGE SCALE GENOMIC DNA]</scope>
    <source>
        <strain evidence="1">PWHHKU_190912</strain>
    </source>
</reference>
<dbReference type="Gene3D" id="3.30.420.10">
    <property type="entry name" value="Ribonuclease H-like superfamily/Ribonuclease H"/>
    <property type="match status" value="1"/>
</dbReference>
<dbReference type="PANTHER" id="PTHR47326:SF1">
    <property type="entry name" value="HTH PSQ-TYPE DOMAIN-CONTAINING PROTEIN"/>
    <property type="match status" value="1"/>
</dbReference>
<evidence type="ECO:0000313" key="2">
    <source>
        <dbReference type="Proteomes" id="UP001148838"/>
    </source>
</evidence>
<proteinExistence type="predicted"/>
<keyword evidence="2" id="KW-1185">Reference proteome</keyword>
<name>A0ABQ8T097_PERAM</name>
<comment type="caution">
    <text evidence="1">The sequence shown here is derived from an EMBL/GenBank/DDBJ whole genome shotgun (WGS) entry which is preliminary data.</text>
</comment>
<organism evidence="1 2">
    <name type="scientific">Periplaneta americana</name>
    <name type="common">American cockroach</name>
    <name type="synonym">Blatta americana</name>
    <dbReference type="NCBI Taxonomy" id="6978"/>
    <lineage>
        <taxon>Eukaryota</taxon>
        <taxon>Metazoa</taxon>
        <taxon>Ecdysozoa</taxon>
        <taxon>Arthropoda</taxon>
        <taxon>Hexapoda</taxon>
        <taxon>Insecta</taxon>
        <taxon>Pterygota</taxon>
        <taxon>Neoptera</taxon>
        <taxon>Polyneoptera</taxon>
        <taxon>Dictyoptera</taxon>
        <taxon>Blattodea</taxon>
        <taxon>Blattoidea</taxon>
        <taxon>Blattidae</taxon>
        <taxon>Blattinae</taxon>
        <taxon>Periplaneta</taxon>
    </lineage>
</organism>
<dbReference type="InterPro" id="IPR036397">
    <property type="entry name" value="RNaseH_sf"/>
</dbReference>
<protein>
    <recommendedName>
        <fullName evidence="3">Transposase</fullName>
    </recommendedName>
</protein>
<evidence type="ECO:0000313" key="1">
    <source>
        <dbReference type="EMBL" id="KAJ4439903.1"/>
    </source>
</evidence>
<dbReference type="Proteomes" id="UP001148838">
    <property type="component" value="Unassembled WGS sequence"/>
</dbReference>
<accession>A0ABQ8T097</accession>
<dbReference type="PANTHER" id="PTHR47326">
    <property type="entry name" value="TRANSPOSABLE ELEMENT TC3 TRANSPOSASE-LIKE PROTEIN"/>
    <property type="match status" value="1"/>
</dbReference>
<gene>
    <name evidence="1" type="ORF">ANN_08032</name>
</gene>